<protein>
    <submittedName>
        <fullName evidence="7">RNA polymerase sigma70 factor</fullName>
    </submittedName>
</protein>
<gene>
    <name evidence="7" type="ORF">HQ47_00635</name>
</gene>
<dbReference type="GO" id="GO:0016987">
    <property type="term" value="F:sigma factor activity"/>
    <property type="evidence" value="ECO:0007669"/>
    <property type="project" value="UniProtKB-KW"/>
</dbReference>
<dbReference type="GO" id="GO:0003677">
    <property type="term" value="F:DNA binding"/>
    <property type="evidence" value="ECO:0007669"/>
    <property type="project" value="InterPro"/>
</dbReference>
<evidence type="ECO:0000256" key="3">
    <source>
        <dbReference type="ARBA" id="ARBA00023082"/>
    </source>
</evidence>
<dbReference type="Proteomes" id="UP000030103">
    <property type="component" value="Unassembled WGS sequence"/>
</dbReference>
<dbReference type="Pfam" id="PF04542">
    <property type="entry name" value="Sigma70_r2"/>
    <property type="match status" value="1"/>
</dbReference>
<evidence type="ECO:0000313" key="7">
    <source>
        <dbReference type="EMBL" id="KGN76330.1"/>
    </source>
</evidence>
<dbReference type="AlphaFoldDB" id="A0A0A2EFT8"/>
<dbReference type="InterPro" id="IPR007627">
    <property type="entry name" value="RNA_pol_sigma70_r2"/>
</dbReference>
<keyword evidence="2" id="KW-0805">Transcription regulation</keyword>
<keyword evidence="3" id="KW-0731">Sigma factor</keyword>
<feature type="domain" description="RNA polymerase sigma factor 70 region 4 type 2" evidence="6">
    <location>
        <begin position="134"/>
        <end position="185"/>
    </location>
</feature>
<dbReference type="EMBL" id="JRFA01000002">
    <property type="protein sequence ID" value="KGN76330.1"/>
    <property type="molecule type" value="Genomic_DNA"/>
</dbReference>
<dbReference type="InterPro" id="IPR036388">
    <property type="entry name" value="WH-like_DNA-bd_sf"/>
</dbReference>
<dbReference type="InterPro" id="IPR014284">
    <property type="entry name" value="RNA_pol_sigma-70_dom"/>
</dbReference>
<sequence>MGDTITIPADQLTDEQLQKMLIDPQKTRQAFGIIVKLYSERIYWQIRRMVYDHEDTNDLVQQTFLKAWGAIGGFRGDAKISTWLYRIALYEALNFLNKQKKENENRLSLNDENAYLMERLEADPYFDGDAAERDFQAAINDLPEKQRLVFQLRYYDELPYDQISAITGTSEGALKASYHHAVKKLERFLVPED</sequence>
<dbReference type="OrthoDB" id="9780326at2"/>
<evidence type="ECO:0000259" key="5">
    <source>
        <dbReference type="Pfam" id="PF04542"/>
    </source>
</evidence>
<dbReference type="GO" id="GO:0006352">
    <property type="term" value="P:DNA-templated transcription initiation"/>
    <property type="evidence" value="ECO:0007669"/>
    <property type="project" value="InterPro"/>
</dbReference>
<dbReference type="NCBIfam" id="TIGR02937">
    <property type="entry name" value="sigma70-ECF"/>
    <property type="match status" value="1"/>
</dbReference>
<evidence type="ECO:0000259" key="6">
    <source>
        <dbReference type="Pfam" id="PF08281"/>
    </source>
</evidence>
<evidence type="ECO:0000256" key="1">
    <source>
        <dbReference type="ARBA" id="ARBA00010641"/>
    </source>
</evidence>
<keyword evidence="4" id="KW-0804">Transcription</keyword>
<keyword evidence="8" id="KW-1185">Reference proteome</keyword>
<evidence type="ECO:0000313" key="8">
    <source>
        <dbReference type="Proteomes" id="UP000030103"/>
    </source>
</evidence>
<dbReference type="PANTHER" id="PTHR43133">
    <property type="entry name" value="RNA POLYMERASE ECF-TYPE SIGMA FACTO"/>
    <property type="match status" value="1"/>
</dbReference>
<dbReference type="eggNOG" id="COG1595">
    <property type="taxonomic scope" value="Bacteria"/>
</dbReference>
<evidence type="ECO:0000256" key="4">
    <source>
        <dbReference type="ARBA" id="ARBA00023163"/>
    </source>
</evidence>
<feature type="domain" description="RNA polymerase sigma-70 region 2" evidence="5">
    <location>
        <begin position="35"/>
        <end position="101"/>
    </location>
</feature>
<dbReference type="InterPro" id="IPR039425">
    <property type="entry name" value="RNA_pol_sigma-70-like"/>
</dbReference>
<dbReference type="Gene3D" id="1.10.10.10">
    <property type="entry name" value="Winged helix-like DNA-binding domain superfamily/Winged helix DNA-binding domain"/>
    <property type="match status" value="1"/>
</dbReference>
<dbReference type="InterPro" id="IPR013325">
    <property type="entry name" value="RNA_pol_sigma_r2"/>
</dbReference>
<organism evidence="7 8">
    <name type="scientific">Porphyromonas macacae</name>
    <dbReference type="NCBI Taxonomy" id="28115"/>
    <lineage>
        <taxon>Bacteria</taxon>
        <taxon>Pseudomonadati</taxon>
        <taxon>Bacteroidota</taxon>
        <taxon>Bacteroidia</taxon>
        <taxon>Bacteroidales</taxon>
        <taxon>Porphyromonadaceae</taxon>
        <taxon>Porphyromonas</taxon>
    </lineage>
</organism>
<dbReference type="Pfam" id="PF08281">
    <property type="entry name" value="Sigma70_r4_2"/>
    <property type="match status" value="1"/>
</dbReference>
<dbReference type="SUPFAM" id="SSF88946">
    <property type="entry name" value="Sigma2 domain of RNA polymerase sigma factors"/>
    <property type="match status" value="1"/>
</dbReference>
<comment type="caution">
    <text evidence="7">The sequence shown here is derived from an EMBL/GenBank/DDBJ whole genome shotgun (WGS) entry which is preliminary data.</text>
</comment>
<evidence type="ECO:0000256" key="2">
    <source>
        <dbReference type="ARBA" id="ARBA00023015"/>
    </source>
</evidence>
<name>A0A0A2EFT8_9PORP</name>
<dbReference type="InterPro" id="IPR013324">
    <property type="entry name" value="RNA_pol_sigma_r3/r4-like"/>
</dbReference>
<reference evidence="7 8" key="1">
    <citation type="submission" date="2014-09" db="EMBL/GenBank/DDBJ databases">
        <title>Draft Genome Sequence of Porphyromonas macacae COT-192_OH2859.</title>
        <authorList>
            <person name="Wallis C."/>
            <person name="Deusch O."/>
            <person name="O'Flynn C."/>
            <person name="Davis I."/>
            <person name="Horsfall A."/>
            <person name="Kirkwood N."/>
            <person name="Harris S."/>
            <person name="Eisen J.A."/>
            <person name="Coil D.A."/>
            <person name="Darling A.E."/>
            <person name="Jospin G."/>
            <person name="Alexiev A."/>
        </authorList>
    </citation>
    <scope>NUCLEOTIDE SEQUENCE [LARGE SCALE GENOMIC DNA]</scope>
    <source>
        <strain evidence="8">COT-192 OH2859</strain>
    </source>
</reference>
<dbReference type="RefSeq" id="WP_036872568.1">
    <property type="nucleotide sequence ID" value="NZ_JRFA01000002.1"/>
</dbReference>
<dbReference type="Gene3D" id="1.10.1740.10">
    <property type="match status" value="1"/>
</dbReference>
<proteinExistence type="inferred from homology"/>
<dbReference type="CDD" id="cd06171">
    <property type="entry name" value="Sigma70_r4"/>
    <property type="match status" value="1"/>
</dbReference>
<dbReference type="InterPro" id="IPR013249">
    <property type="entry name" value="RNA_pol_sigma70_r4_t2"/>
</dbReference>
<dbReference type="SUPFAM" id="SSF88659">
    <property type="entry name" value="Sigma3 and sigma4 domains of RNA polymerase sigma factors"/>
    <property type="match status" value="1"/>
</dbReference>
<dbReference type="STRING" id="28115.HQ47_00635"/>
<accession>A0A0A2EFT8</accession>
<comment type="similarity">
    <text evidence="1">Belongs to the sigma-70 factor family. ECF subfamily.</text>
</comment>
<dbReference type="PANTHER" id="PTHR43133:SF51">
    <property type="entry name" value="RNA POLYMERASE SIGMA FACTOR"/>
    <property type="match status" value="1"/>
</dbReference>